<feature type="modified residue" description="4-aspartylphosphate" evidence="2">
    <location>
        <position position="60"/>
    </location>
</feature>
<dbReference type="GO" id="GO:0000160">
    <property type="term" value="P:phosphorelay signal transduction system"/>
    <property type="evidence" value="ECO:0007669"/>
    <property type="project" value="InterPro"/>
</dbReference>
<evidence type="ECO:0000313" key="5">
    <source>
        <dbReference type="Proteomes" id="UP000295096"/>
    </source>
</evidence>
<name>A0A4R5QA70_9PROT</name>
<dbReference type="SUPFAM" id="SSF52172">
    <property type="entry name" value="CheY-like"/>
    <property type="match status" value="1"/>
</dbReference>
<organism evidence="4 5">
    <name type="scientific">Dankookia rubra</name>
    <dbReference type="NCBI Taxonomy" id="1442381"/>
    <lineage>
        <taxon>Bacteria</taxon>
        <taxon>Pseudomonadati</taxon>
        <taxon>Pseudomonadota</taxon>
        <taxon>Alphaproteobacteria</taxon>
        <taxon>Acetobacterales</taxon>
        <taxon>Roseomonadaceae</taxon>
        <taxon>Dankookia</taxon>
    </lineage>
</organism>
<proteinExistence type="predicted"/>
<dbReference type="InterPro" id="IPR001789">
    <property type="entry name" value="Sig_transdc_resp-reg_receiver"/>
</dbReference>
<evidence type="ECO:0000313" key="4">
    <source>
        <dbReference type="EMBL" id="TDH59117.1"/>
    </source>
</evidence>
<reference evidence="4 5" key="1">
    <citation type="journal article" date="2016" name="J. Microbiol.">
        <title>Dankookia rubra gen. nov., sp. nov., an alphaproteobacterium isolated from sediment of a shallow stream.</title>
        <authorList>
            <person name="Kim W.H."/>
            <person name="Kim D.H."/>
            <person name="Kang K."/>
            <person name="Ahn T.Y."/>
        </authorList>
    </citation>
    <scope>NUCLEOTIDE SEQUENCE [LARGE SCALE GENOMIC DNA]</scope>
    <source>
        <strain evidence="4 5">JCM30602</strain>
    </source>
</reference>
<dbReference type="OrthoDB" id="9800897at2"/>
<gene>
    <name evidence="4" type="ORF">E2C06_29075</name>
</gene>
<protein>
    <submittedName>
        <fullName evidence="4">Response regulator</fullName>
    </submittedName>
</protein>
<dbReference type="PROSITE" id="PS50110">
    <property type="entry name" value="RESPONSE_REGULATORY"/>
    <property type="match status" value="1"/>
</dbReference>
<dbReference type="Proteomes" id="UP000295096">
    <property type="component" value="Unassembled WGS sequence"/>
</dbReference>
<dbReference type="InterPro" id="IPR050595">
    <property type="entry name" value="Bact_response_regulator"/>
</dbReference>
<evidence type="ECO:0000256" key="1">
    <source>
        <dbReference type="ARBA" id="ARBA00022553"/>
    </source>
</evidence>
<feature type="domain" description="Response regulatory" evidence="3">
    <location>
        <begin position="4"/>
        <end position="125"/>
    </location>
</feature>
<dbReference type="Pfam" id="PF00072">
    <property type="entry name" value="Response_reg"/>
    <property type="match status" value="1"/>
</dbReference>
<dbReference type="EMBL" id="SMSJ01000080">
    <property type="protein sequence ID" value="TDH59117.1"/>
    <property type="molecule type" value="Genomic_DNA"/>
</dbReference>
<accession>A0A4R5QA70</accession>
<dbReference type="PANTHER" id="PTHR44591:SF3">
    <property type="entry name" value="RESPONSE REGULATORY DOMAIN-CONTAINING PROTEIN"/>
    <property type="match status" value="1"/>
</dbReference>
<dbReference type="Gene3D" id="3.40.50.2300">
    <property type="match status" value="1"/>
</dbReference>
<sequence>MSQHILIVDDEADIEALFRQQFRRDLKAGRFRMEFATSAQQALQIIEGTAGHEIVLLLSDVNMPGMSGLDLLPRAKAVRPDLAVIMVTAYGDIETRRRAVEGGAEGLLPKPIDFTALRVEVERRLVQRRAGS</sequence>
<evidence type="ECO:0000259" key="3">
    <source>
        <dbReference type="PROSITE" id="PS50110"/>
    </source>
</evidence>
<evidence type="ECO:0000256" key="2">
    <source>
        <dbReference type="PROSITE-ProRule" id="PRU00169"/>
    </source>
</evidence>
<dbReference type="AlphaFoldDB" id="A0A4R5QA70"/>
<dbReference type="RefSeq" id="WP_133292081.1">
    <property type="nucleotide sequence ID" value="NZ_SMSJ01000080.1"/>
</dbReference>
<keyword evidence="1 2" id="KW-0597">Phosphoprotein</keyword>
<keyword evidence="5" id="KW-1185">Reference proteome</keyword>
<dbReference type="InterPro" id="IPR011006">
    <property type="entry name" value="CheY-like_superfamily"/>
</dbReference>
<dbReference type="SMART" id="SM00448">
    <property type="entry name" value="REC"/>
    <property type="match status" value="1"/>
</dbReference>
<comment type="caution">
    <text evidence="4">The sequence shown here is derived from an EMBL/GenBank/DDBJ whole genome shotgun (WGS) entry which is preliminary data.</text>
</comment>
<dbReference type="PANTHER" id="PTHR44591">
    <property type="entry name" value="STRESS RESPONSE REGULATOR PROTEIN 1"/>
    <property type="match status" value="1"/>
</dbReference>